<dbReference type="Proteomes" id="UP000094056">
    <property type="component" value="Unassembled WGS sequence"/>
</dbReference>
<evidence type="ECO:0000313" key="1">
    <source>
        <dbReference type="EMBL" id="ODS33740.1"/>
    </source>
</evidence>
<dbReference type="PANTHER" id="PTHR21485:SF3">
    <property type="entry name" value="N-ACYLNEURAMINATE CYTIDYLYLTRANSFERASE"/>
    <property type="match status" value="1"/>
</dbReference>
<dbReference type="AlphaFoldDB" id="A0A1E3XDS9"/>
<dbReference type="GO" id="GO:0008781">
    <property type="term" value="F:N-acylneuraminate cytidylyltransferase activity"/>
    <property type="evidence" value="ECO:0007669"/>
    <property type="project" value="TreeGrafter"/>
</dbReference>
<dbReference type="InterPro" id="IPR029044">
    <property type="entry name" value="Nucleotide-diphossugar_trans"/>
</dbReference>
<dbReference type="EMBL" id="MAYW01000020">
    <property type="protein sequence ID" value="ODS33740.1"/>
    <property type="molecule type" value="Genomic_DNA"/>
</dbReference>
<comment type="caution">
    <text evidence="1">The sequence shown here is derived from an EMBL/GenBank/DDBJ whole genome shotgun (WGS) entry which is preliminary data.</text>
</comment>
<evidence type="ECO:0000313" key="2">
    <source>
        <dbReference type="Proteomes" id="UP000094056"/>
    </source>
</evidence>
<gene>
    <name evidence="1" type="primary">neuA_2</name>
    <name evidence="1" type="ORF">SCARUB_01097</name>
</gene>
<dbReference type="InterPro" id="IPR050793">
    <property type="entry name" value="CMP-NeuNAc_synthase"/>
</dbReference>
<reference evidence="1 2" key="1">
    <citation type="submission" date="2016-07" db="EMBL/GenBank/DDBJ databases">
        <title>Draft genome of Scalindua rubra, obtained from a brine-seawater interface in the Red Sea, sheds light on salt adaptation in anammox bacteria.</title>
        <authorList>
            <person name="Speth D.R."/>
            <person name="Lagkouvardos I."/>
            <person name="Wang Y."/>
            <person name="Qian P.-Y."/>
            <person name="Dutilh B.E."/>
            <person name="Jetten M.S."/>
        </authorList>
    </citation>
    <scope>NUCLEOTIDE SEQUENCE [LARGE SCALE GENOMIC DNA]</scope>
    <source>
        <strain evidence="1">BSI-1</strain>
    </source>
</reference>
<dbReference type="SUPFAM" id="SSF53448">
    <property type="entry name" value="Nucleotide-diphospho-sugar transferases"/>
    <property type="match status" value="1"/>
</dbReference>
<keyword evidence="1" id="KW-0808">Transferase</keyword>
<proteinExistence type="predicted"/>
<protein>
    <submittedName>
        <fullName evidence="1">CMP-N,N'-diacetyllegionaminic acid synthase</fullName>
        <ecNumber evidence="1">2.7.7.82</ecNumber>
    </submittedName>
</protein>
<organism evidence="1 2">
    <name type="scientific">Candidatus Scalindua rubra</name>
    <dbReference type="NCBI Taxonomy" id="1872076"/>
    <lineage>
        <taxon>Bacteria</taxon>
        <taxon>Pseudomonadati</taxon>
        <taxon>Planctomycetota</taxon>
        <taxon>Candidatus Brocadiia</taxon>
        <taxon>Candidatus Brocadiales</taxon>
        <taxon>Candidatus Scalinduaceae</taxon>
        <taxon>Candidatus Scalindua</taxon>
    </lineage>
</organism>
<sequence>MRPKVLGIIPVIRRSIYHQSDPFVDLAGKPLLWYTLKEISNVKNLDRIAVSSEDDEVLEYASTFPNIITLKRPDELAKFTSKEEDITIQVLDTLKKISNYEPEAVCNLYITTPLRRAHHIDKAVDTMAIFDVDSVISVQEELSYCYFHGKYGLSPINGQRRNLRVERDSIYKENGAICLSKINIIRERRLHGLKVGHIVMLPEESIKVNSELDLWMTEKIITEWQQRKR</sequence>
<dbReference type="PANTHER" id="PTHR21485">
    <property type="entry name" value="HAD SUPERFAMILY MEMBERS CMAS AND KDSC"/>
    <property type="match status" value="1"/>
</dbReference>
<name>A0A1E3XDS9_9BACT</name>
<dbReference type="EC" id="2.7.7.82" evidence="1"/>
<dbReference type="InterPro" id="IPR003329">
    <property type="entry name" value="Cytidylyl_trans"/>
</dbReference>
<dbReference type="Gene3D" id="3.90.550.10">
    <property type="entry name" value="Spore Coat Polysaccharide Biosynthesis Protein SpsA, Chain A"/>
    <property type="match status" value="1"/>
</dbReference>
<dbReference type="Pfam" id="PF02348">
    <property type="entry name" value="CTP_transf_3"/>
    <property type="match status" value="1"/>
</dbReference>
<accession>A0A1E3XDS9</accession>
<keyword evidence="1" id="KW-0548">Nucleotidyltransferase</keyword>